<sequence length="151" mass="16336">MPAGAWRSVTATRRRLGLTRRARRAKGAKSLVDQAPKDRFAVDLTLYLLARFALVAVITVLLVAFRVPVLVALIIAMVVGFPLGLLLFRSLAARVTAGLAARGERRRAEREKLRAQLRGDVEPDDGPAGDAADGARPTDPADRRGQDEGRS</sequence>
<feature type="compositionally biased region" description="Basic and acidic residues" evidence="1">
    <location>
        <begin position="104"/>
        <end position="121"/>
    </location>
</feature>
<proteinExistence type="predicted"/>
<keyword evidence="2" id="KW-0472">Membrane</keyword>
<feature type="compositionally biased region" description="Basic and acidic residues" evidence="1">
    <location>
        <begin position="139"/>
        <end position="151"/>
    </location>
</feature>
<keyword evidence="2" id="KW-0812">Transmembrane</keyword>
<name>A0A2W4L4K5_9PSEU</name>
<organism evidence="3">
    <name type="scientific">Thermocrispum agreste</name>
    <dbReference type="NCBI Taxonomy" id="37925"/>
    <lineage>
        <taxon>Bacteria</taxon>
        <taxon>Bacillati</taxon>
        <taxon>Actinomycetota</taxon>
        <taxon>Actinomycetes</taxon>
        <taxon>Pseudonocardiales</taxon>
        <taxon>Pseudonocardiaceae</taxon>
        <taxon>Thermocrispum</taxon>
    </lineage>
</organism>
<evidence type="ECO:0000256" key="1">
    <source>
        <dbReference type="SAM" id="MobiDB-lite"/>
    </source>
</evidence>
<dbReference type="InterPro" id="IPR025323">
    <property type="entry name" value="DUF4229"/>
</dbReference>
<dbReference type="EMBL" id="QGUI01000438">
    <property type="protein sequence ID" value="PZM95849.1"/>
    <property type="molecule type" value="Genomic_DNA"/>
</dbReference>
<keyword evidence="2" id="KW-1133">Transmembrane helix</keyword>
<dbReference type="AlphaFoldDB" id="A0A2W4L4K5"/>
<feature type="compositionally biased region" description="Low complexity" evidence="1">
    <location>
        <begin position="128"/>
        <end position="138"/>
    </location>
</feature>
<dbReference type="Pfam" id="PF14012">
    <property type="entry name" value="DUF4229"/>
    <property type="match status" value="1"/>
</dbReference>
<evidence type="ECO:0000313" key="3">
    <source>
        <dbReference type="EMBL" id="PZM95849.1"/>
    </source>
</evidence>
<accession>A0A2W4L4K5</accession>
<dbReference type="STRING" id="1111738.GCA_000427905_03109"/>
<feature type="region of interest" description="Disordered" evidence="1">
    <location>
        <begin position="104"/>
        <end position="151"/>
    </location>
</feature>
<comment type="caution">
    <text evidence="3">The sequence shown here is derived from an EMBL/GenBank/DDBJ whole genome shotgun (WGS) entry which is preliminary data.</text>
</comment>
<protein>
    <submittedName>
        <fullName evidence="3">DUF4229 domain-containing protein</fullName>
    </submittedName>
</protein>
<feature type="transmembrane region" description="Helical" evidence="2">
    <location>
        <begin position="69"/>
        <end position="88"/>
    </location>
</feature>
<gene>
    <name evidence="3" type="ORF">DIU77_11730</name>
</gene>
<reference evidence="3" key="1">
    <citation type="submission" date="2018-05" db="EMBL/GenBank/DDBJ databases">
        <authorList>
            <person name="Lanie J.A."/>
            <person name="Ng W.-L."/>
            <person name="Kazmierczak K.M."/>
            <person name="Andrzejewski T.M."/>
            <person name="Davidsen T.M."/>
            <person name="Wayne K.J."/>
            <person name="Tettelin H."/>
            <person name="Glass J.I."/>
            <person name="Rusch D."/>
            <person name="Podicherti R."/>
            <person name="Tsui H.-C.T."/>
            <person name="Winkler M.E."/>
        </authorList>
    </citation>
    <scope>NUCLEOTIDE SEQUENCE</scope>
    <source>
        <strain evidence="3">ZC4RG45</strain>
    </source>
</reference>
<feature type="transmembrane region" description="Helical" evidence="2">
    <location>
        <begin position="44"/>
        <end position="63"/>
    </location>
</feature>
<evidence type="ECO:0000256" key="2">
    <source>
        <dbReference type="SAM" id="Phobius"/>
    </source>
</evidence>